<accession>A0A4C1Y935</accession>
<sequence length="94" mass="10373">MLIANTPVAYFITRRPCACRSLLRPRKYVDPSELFAFVNSGVVCRDKLWGAAKFGAVHAEYQAGPRTGRAAARAPPTRPHAAVVSFPIKKRNFS</sequence>
<evidence type="ECO:0000313" key="1">
    <source>
        <dbReference type="EMBL" id="GBP71372.1"/>
    </source>
</evidence>
<dbReference type="AlphaFoldDB" id="A0A4C1Y935"/>
<dbReference type="Proteomes" id="UP000299102">
    <property type="component" value="Unassembled WGS sequence"/>
</dbReference>
<keyword evidence="2" id="KW-1185">Reference proteome</keyword>
<reference evidence="1 2" key="1">
    <citation type="journal article" date="2019" name="Commun. Biol.">
        <title>The bagworm genome reveals a unique fibroin gene that provides high tensile strength.</title>
        <authorList>
            <person name="Kono N."/>
            <person name="Nakamura H."/>
            <person name="Ohtoshi R."/>
            <person name="Tomita M."/>
            <person name="Numata K."/>
            <person name="Arakawa K."/>
        </authorList>
    </citation>
    <scope>NUCLEOTIDE SEQUENCE [LARGE SCALE GENOMIC DNA]</scope>
</reference>
<organism evidence="1 2">
    <name type="scientific">Eumeta variegata</name>
    <name type="common">Bagworm moth</name>
    <name type="synonym">Eumeta japonica</name>
    <dbReference type="NCBI Taxonomy" id="151549"/>
    <lineage>
        <taxon>Eukaryota</taxon>
        <taxon>Metazoa</taxon>
        <taxon>Ecdysozoa</taxon>
        <taxon>Arthropoda</taxon>
        <taxon>Hexapoda</taxon>
        <taxon>Insecta</taxon>
        <taxon>Pterygota</taxon>
        <taxon>Neoptera</taxon>
        <taxon>Endopterygota</taxon>
        <taxon>Lepidoptera</taxon>
        <taxon>Glossata</taxon>
        <taxon>Ditrysia</taxon>
        <taxon>Tineoidea</taxon>
        <taxon>Psychidae</taxon>
        <taxon>Oiketicinae</taxon>
        <taxon>Eumeta</taxon>
    </lineage>
</organism>
<proteinExistence type="predicted"/>
<protein>
    <submittedName>
        <fullName evidence="1">Uncharacterized protein</fullName>
    </submittedName>
</protein>
<name>A0A4C1Y935_EUMVA</name>
<gene>
    <name evidence="1" type="ORF">EVAR_50270_1</name>
</gene>
<dbReference type="EMBL" id="BGZK01001105">
    <property type="protein sequence ID" value="GBP71372.1"/>
    <property type="molecule type" value="Genomic_DNA"/>
</dbReference>
<comment type="caution">
    <text evidence="1">The sequence shown here is derived from an EMBL/GenBank/DDBJ whole genome shotgun (WGS) entry which is preliminary data.</text>
</comment>
<evidence type="ECO:0000313" key="2">
    <source>
        <dbReference type="Proteomes" id="UP000299102"/>
    </source>
</evidence>